<sequence>MKFDLKDAARALGCAGLFAALPVAAQILTINQIDFPASIGRASDLAAATTPLDATVQVRYLRQLSAATVVRVDLPAVLQVAPPALPAGCQRSTVAGVAGIDCAVAAGAVGSSGSLSFAVRGRQLGGLSMTATAGTSSATRGGSVITAGNISHLLSQDVAGPHAAGATIAMSWRPTLDAAADDLPSQATIVLSDRLPGTATDFTLQAIDLSEAPGVSCDSVTQAQSSRTLVCRVSGPLTRAALGALRIRFSGIAGTSGSFVHQATVALQDGSPYLDAQPDDNVVTSAYTVDPAADLQAAIAFTSQPVLAGSSQTLTLTLSNNGPMTMPAGAQISLPLAAGFTVTSLPAGCSGVASGQTLSAAATLRCTAAALPQAGSQSWALGLRMPSAAATGTWSATALAASGWRDANAANDVASTLYTVSGAYADLGLDKTKLPQYGPVVPGTVVTTTITVRNEASSTAAATYTAAGGAQPLRVVDYLLPAEIDAAVGVDGLSGVSAGWTCSVGAGSDPANAARSRRVLCLRTAAGTLAPGESLTLSFSTQVSATMDGAPLLENRACTGETVLSQLGLGAAAGPQPPGNGQTANDCATAGGFLRATTATLGRALVALRQWSSTVAPVAGQDTATSADWHDDVAAPAVLAADQSTLYWRFEVATPAASPQVTIPTLLVYNGSLPGLLDVSSPGAPAPGYRTPAITVTRELLSGSATLTGCPTVISAGSGQLVCTLTQVAPGTRLRLTLAVPRPLAAGLLANTMAWVTSPDAFLSAVPGQVVDDDAAVQVLPRTDLALTSLSMAPNQPRIGQTVQFVATAQNLGPDEVSAPGAFTVIDDFNVDTAAGQAAYADLVASGEGMSCSVVGTAASGEPALAAGHRRVRCTNTTAVARYATRTVTVSARLLKPAGSLPASGAAWTAQAHTARVVLGGGLCEFKEETSSSAAVSSACGDAASLANNQASLSYDIGLPQIDLILGTQLVLPTGQSMPAIGQPLRYRFVLQNNGPSRAEGVTLQARLTLPTGFSVASPSVVAVNAQAVGAARYVLDATKTGAVTCALAEATLLSCRLAPQAADAWLAAGAEVNFDVELASTGSALVPVTYSQTSVVCADESQAGYESSGSCSITASADNNNRSAVNDTVFPATDLAITKVQVAGGAPASLNEPLAWDLGLRNRGPQAATVLRVSDVLPAGFDWLDDSAHAPALTLGSAVGSVPTLACSASPAALASVSAQQTVSCVISAPAGQAIAVGDDAEHQITLRLWARRRADWLQGPYGTAQLNTASVAPGVDAAGMPLAVDPVSGNDSASASVVLQRAGLSGRVILDRNGNGVADGSGASADSPLEGVTVTVRGTDLWGAAIVRSVRTAADGSWAFDHLPPGSYAVEETQPAGLVDSPVLPAAPAGSGAQAVAADATAGTGSRWTALTLAGGQSVSGLLFADTDAAARLAGRVWRDLDADGVADGDAAGETGIAGVTITLQRLLADGSLEAAGTATTGADGRWSLGGLAAGRYRISEGALPAGSGLLDGRAVAGQVAGATVGTVTVGEPDRIDAVTLGADQSGTGYDFAEIPAAALSGRVWLDADGDGVVGATETGLAGVTLTLTGTDDRGQSVSRTTVTAADGRWSFSDLRPGTYAVSQSGQPAGTVNGVTRSALAGALAGNPAEGGSRITNLVLAAGQQAGDNLFGEQPNGASLAGRVWRDLDADGLPDGDAAGETGIAGITVSVQRLLADGSLEAAGTATTGADGRWSVAGLTAGRYRVSEGALPAGSGLLDGRAVAGQVAGATVGTVTAAEPDRIDAVMLGADQAGTGYDFAEIPAAALAGRVWLDADGDGLPGATEAGIADSRVRLLGTDDRGVAVDLEVRTDAQGQWRVDGLRPGRYRVLQPQQPTGTVEGAIVAGAAAAAAGAGGAANADGQSEIGTLALAAGATVDGLLFGERTATPDLRVTATASATTVTAGRSLTLTLAVANAGSVATSGNWSVSDRLPAGLSLAAVPTGSGWTCSGAIGDTAFSCSRSDSLAAGATLAAPLSVPVQVAVTAAGTLLDAALVRGGGELASAEPSAAEQAALLAGGDPSTLTACSATPQHQACQLAITVRAPGAVSGTAWLDSGSVASRLDSTDTRLAGWTVELVDAAGAVVAQARTASDGRWRIGDLEPGLPLQLRYREPASGVVFGWPVNGEQGTASAPADCLADADARSQGRASACVRSGGQPWSRIVVAPGAELMQQSLPVAAGGVVYDSTTRQPVAGARVSFAPEGSCAGFDPAGQLVGASLPGGAVTGYTIAGQTVSMLTGSQGLYQFQFLPGSAAPAQCTFALSVQASGYASPSTAIPAESRAFSPVADDPAVVVAVQAQATAPVGGASTVWYATLAAGSAVATAVNNHLPLDPGSNAVLTLAKTGDRAKAEIGDSVRYTITVQRGSGSRPAQTTVVDRLPAGFTYVRGTASVNGSAIADPAGGLGPVLTFQLGAMSASGSDADRLVLRYRVRIDTGAQQGDGVNRAVAHGCATPASCVAADGRTPLAGASSSNEGRHTVAVGGGVFATEACLAGKVFVDCNHDHVQGAEELGIPGVRLILSDGTNLVSDVEGKYAVCGLAPRSHVLRVDETTLPRGSRLTTSGSRNLGDAGSLWLDLKHGELHRADVVEGSCSNTVLEQVKARRALGEVTAPQTERAGSRPLRLDSKAHGLDALRSPPRGTDGANQRVRPRALSADAPAPSEAMRPVPDLPMNRPPPQGRTTGDDPHTGDDDATR</sequence>
<feature type="domain" description="SD-repeat containing protein B" evidence="7">
    <location>
        <begin position="1436"/>
        <end position="1509"/>
    </location>
</feature>
<dbReference type="InterPro" id="IPR013783">
    <property type="entry name" value="Ig-like_fold"/>
</dbReference>
<feature type="domain" description="SD-repeat containing protein B" evidence="7">
    <location>
        <begin position="1681"/>
        <end position="1756"/>
    </location>
</feature>
<dbReference type="EMBL" id="JBBUTF010000017">
    <property type="protein sequence ID" value="MEK8027898.1"/>
    <property type="molecule type" value="Genomic_DNA"/>
</dbReference>
<dbReference type="InterPro" id="IPR047589">
    <property type="entry name" value="DUF11_rpt"/>
</dbReference>
<evidence type="ECO:0000256" key="4">
    <source>
        <dbReference type="SAM" id="MobiDB-lite"/>
    </source>
</evidence>
<evidence type="ECO:0000256" key="3">
    <source>
        <dbReference type="ARBA" id="ARBA00022729"/>
    </source>
</evidence>
<gene>
    <name evidence="8" type="ORF">AACH11_18210</name>
</gene>
<dbReference type="Gene3D" id="2.60.40.740">
    <property type="match status" value="1"/>
</dbReference>
<keyword evidence="9" id="KW-1185">Reference proteome</keyword>
<dbReference type="InterPro" id="IPR033764">
    <property type="entry name" value="Sdr_B"/>
</dbReference>
<feature type="domain" description="SD-repeat containing protein B" evidence="7">
    <location>
        <begin position="1809"/>
        <end position="1892"/>
    </location>
</feature>
<feature type="domain" description="SD-repeat containing protein B" evidence="7">
    <location>
        <begin position="1309"/>
        <end position="1385"/>
    </location>
</feature>
<dbReference type="Pfam" id="PF01345">
    <property type="entry name" value="DUF11"/>
    <property type="match status" value="3"/>
</dbReference>
<feature type="domain" description="SD-repeat containing protein B" evidence="7">
    <location>
        <begin position="1563"/>
        <end position="1650"/>
    </location>
</feature>
<organism evidence="8 9">
    <name type="scientific">Pseudaquabacterium rugosum</name>
    <dbReference type="NCBI Taxonomy" id="2984194"/>
    <lineage>
        <taxon>Bacteria</taxon>
        <taxon>Pseudomonadati</taxon>
        <taxon>Pseudomonadota</taxon>
        <taxon>Betaproteobacteria</taxon>
        <taxon>Burkholderiales</taxon>
        <taxon>Sphaerotilaceae</taxon>
        <taxon>Pseudaquabacterium</taxon>
    </lineage>
</organism>
<comment type="subcellular location">
    <subcellularLocation>
        <location evidence="1">Secreted</location>
    </subcellularLocation>
</comment>
<keyword evidence="2" id="KW-0964">Secreted</keyword>
<name>A0ABU9BH81_9BURK</name>
<feature type="domain" description="DUF11" evidence="6">
    <location>
        <begin position="2382"/>
        <end position="2489"/>
    </location>
</feature>
<evidence type="ECO:0000256" key="5">
    <source>
        <dbReference type="SAM" id="SignalP"/>
    </source>
</evidence>
<feature type="chain" id="PRO_5046985367" evidence="5">
    <location>
        <begin position="26"/>
        <end position="2738"/>
    </location>
</feature>
<feature type="region of interest" description="Disordered" evidence="4">
    <location>
        <begin position="2651"/>
        <end position="2738"/>
    </location>
</feature>
<proteinExistence type="predicted"/>
<reference evidence="8 9" key="1">
    <citation type="submission" date="2024-04" db="EMBL/GenBank/DDBJ databases">
        <title>Novel species of the genus Ideonella isolated from streams.</title>
        <authorList>
            <person name="Lu H."/>
        </authorList>
    </citation>
    <scope>NUCLEOTIDE SEQUENCE [LARGE SCALE GENOMIC DNA]</scope>
    <source>
        <strain evidence="8 9">BYS139W</strain>
    </source>
</reference>
<protein>
    <submittedName>
        <fullName evidence="8">SdrD B-like domain-containing protein</fullName>
    </submittedName>
</protein>
<comment type="caution">
    <text evidence="8">The sequence shown here is derived from an EMBL/GenBank/DDBJ whole genome shotgun (WGS) entry which is preliminary data.</text>
</comment>
<dbReference type="PANTHER" id="PTHR23303">
    <property type="entry name" value="CARBOXYPEPTIDASE REGULATORY REGION-CONTAINING"/>
    <property type="match status" value="1"/>
</dbReference>
<dbReference type="InterPro" id="IPR051417">
    <property type="entry name" value="SDr/BOS_complex"/>
</dbReference>
<dbReference type="Gene3D" id="2.60.40.10">
    <property type="entry name" value="Immunoglobulins"/>
    <property type="match status" value="7"/>
</dbReference>
<dbReference type="RefSeq" id="WP_341375678.1">
    <property type="nucleotide sequence ID" value="NZ_JBBUTF010000017.1"/>
</dbReference>
<evidence type="ECO:0000259" key="6">
    <source>
        <dbReference type="Pfam" id="PF01345"/>
    </source>
</evidence>
<feature type="compositionally biased region" description="Basic and acidic residues" evidence="4">
    <location>
        <begin position="2725"/>
        <end position="2738"/>
    </location>
</feature>
<evidence type="ECO:0000256" key="1">
    <source>
        <dbReference type="ARBA" id="ARBA00004613"/>
    </source>
</evidence>
<feature type="domain" description="DUF11" evidence="6">
    <location>
        <begin position="294"/>
        <end position="416"/>
    </location>
</feature>
<dbReference type="InterPro" id="IPR001434">
    <property type="entry name" value="OmcB-like_DUF11"/>
</dbReference>
<accession>A0ABU9BH81</accession>
<feature type="signal peptide" evidence="5">
    <location>
        <begin position="1"/>
        <end position="25"/>
    </location>
</feature>
<evidence type="ECO:0000313" key="9">
    <source>
        <dbReference type="Proteomes" id="UP001368500"/>
    </source>
</evidence>
<dbReference type="NCBIfam" id="TIGR01451">
    <property type="entry name" value="B_ant_repeat"/>
    <property type="match status" value="2"/>
</dbReference>
<dbReference type="SUPFAM" id="SSF117074">
    <property type="entry name" value="Hypothetical protein PA1324"/>
    <property type="match status" value="5"/>
</dbReference>
<keyword evidence="3 5" id="KW-0732">Signal</keyword>
<dbReference type="Proteomes" id="UP001368500">
    <property type="component" value="Unassembled WGS sequence"/>
</dbReference>
<dbReference type="Pfam" id="PF17210">
    <property type="entry name" value="SdrD_B"/>
    <property type="match status" value="5"/>
</dbReference>
<feature type="domain" description="DUF11" evidence="6">
    <location>
        <begin position="1932"/>
        <end position="2037"/>
    </location>
</feature>
<evidence type="ECO:0000259" key="7">
    <source>
        <dbReference type="Pfam" id="PF17210"/>
    </source>
</evidence>
<evidence type="ECO:0000256" key="2">
    <source>
        <dbReference type="ARBA" id="ARBA00022525"/>
    </source>
</evidence>
<evidence type="ECO:0000313" key="8">
    <source>
        <dbReference type="EMBL" id="MEK8027898.1"/>
    </source>
</evidence>
<feature type="compositionally biased region" description="Basic and acidic residues" evidence="4">
    <location>
        <begin position="2665"/>
        <end position="2675"/>
    </location>
</feature>